<accession>A0A392QPC4</accession>
<dbReference type="Proteomes" id="UP000265520">
    <property type="component" value="Unassembled WGS sequence"/>
</dbReference>
<protein>
    <submittedName>
        <fullName evidence="1">Uncharacterized protein</fullName>
    </submittedName>
</protein>
<evidence type="ECO:0000313" key="1">
    <source>
        <dbReference type="EMBL" id="MCI26241.1"/>
    </source>
</evidence>
<dbReference type="EMBL" id="LXQA010152048">
    <property type="protein sequence ID" value="MCI26241.1"/>
    <property type="molecule type" value="Genomic_DNA"/>
</dbReference>
<dbReference type="AlphaFoldDB" id="A0A392QPC4"/>
<sequence>NRGGLSTRNCLDKLAAAIKWVGEVELGWVLQRKWDSWLWWSHKRVWWRMVGWFCEEYWKV</sequence>
<organism evidence="1 2">
    <name type="scientific">Trifolium medium</name>
    <dbReference type="NCBI Taxonomy" id="97028"/>
    <lineage>
        <taxon>Eukaryota</taxon>
        <taxon>Viridiplantae</taxon>
        <taxon>Streptophyta</taxon>
        <taxon>Embryophyta</taxon>
        <taxon>Tracheophyta</taxon>
        <taxon>Spermatophyta</taxon>
        <taxon>Magnoliopsida</taxon>
        <taxon>eudicotyledons</taxon>
        <taxon>Gunneridae</taxon>
        <taxon>Pentapetalae</taxon>
        <taxon>rosids</taxon>
        <taxon>fabids</taxon>
        <taxon>Fabales</taxon>
        <taxon>Fabaceae</taxon>
        <taxon>Papilionoideae</taxon>
        <taxon>50 kb inversion clade</taxon>
        <taxon>NPAAA clade</taxon>
        <taxon>Hologalegina</taxon>
        <taxon>IRL clade</taxon>
        <taxon>Trifolieae</taxon>
        <taxon>Trifolium</taxon>
    </lineage>
</organism>
<name>A0A392QPC4_9FABA</name>
<reference evidence="1 2" key="1">
    <citation type="journal article" date="2018" name="Front. Plant Sci.">
        <title>Red Clover (Trifolium pratense) and Zigzag Clover (T. medium) - A Picture of Genomic Similarities and Differences.</title>
        <authorList>
            <person name="Dluhosova J."/>
            <person name="Istvanek J."/>
            <person name="Nedelnik J."/>
            <person name="Repkova J."/>
        </authorList>
    </citation>
    <scope>NUCLEOTIDE SEQUENCE [LARGE SCALE GENOMIC DNA]</scope>
    <source>
        <strain evidence="2">cv. 10/8</strain>
        <tissue evidence="1">Leaf</tissue>
    </source>
</reference>
<evidence type="ECO:0000313" key="2">
    <source>
        <dbReference type="Proteomes" id="UP000265520"/>
    </source>
</evidence>
<keyword evidence="2" id="KW-1185">Reference proteome</keyword>
<comment type="caution">
    <text evidence="1">The sequence shown here is derived from an EMBL/GenBank/DDBJ whole genome shotgun (WGS) entry which is preliminary data.</text>
</comment>
<feature type="non-terminal residue" evidence="1">
    <location>
        <position position="1"/>
    </location>
</feature>
<proteinExistence type="predicted"/>